<accession>A0A086QFT7</accession>
<name>A0A086QFT7_TOXGO</name>
<dbReference type="VEuPathDB" id="ToxoDB:TGMAS_319520B"/>
<protein>
    <submittedName>
        <fullName evidence="2">Uncharacterized protein</fullName>
    </submittedName>
</protein>
<organism evidence="2 3">
    <name type="scientific">Toxoplasma gondii MAS</name>
    <dbReference type="NCBI Taxonomy" id="943118"/>
    <lineage>
        <taxon>Eukaryota</taxon>
        <taxon>Sar</taxon>
        <taxon>Alveolata</taxon>
        <taxon>Apicomplexa</taxon>
        <taxon>Conoidasida</taxon>
        <taxon>Coccidia</taxon>
        <taxon>Eucoccidiorida</taxon>
        <taxon>Eimeriorina</taxon>
        <taxon>Sarcocystidae</taxon>
        <taxon>Toxoplasma</taxon>
    </lineage>
</organism>
<sequence>LLGHAALSTLFSPLSSGPFPGERPACVDACLLPFSGFFPSPAALAACTFSPFSLSTPGASSSPAPQTAASASRLASSASSASSASAAKTFLASPASRQPTGASAGDLAAGAPAKDLEKLQEAERQSSLAALRSLAATLKAAAAASLQGLAPRVSASGATDPDADGTVAPLPGEMAPKKEKKGQFLALASTHAPATHSEKECKPAVTGS</sequence>
<dbReference type="AlphaFoldDB" id="A0A086QFT7"/>
<dbReference type="EMBL" id="AEXC02001641">
    <property type="protein sequence ID" value="KFH11469.1"/>
    <property type="molecule type" value="Genomic_DNA"/>
</dbReference>
<comment type="caution">
    <text evidence="2">The sequence shown here is derived from an EMBL/GenBank/DDBJ whole genome shotgun (WGS) entry which is preliminary data.</text>
</comment>
<evidence type="ECO:0000313" key="2">
    <source>
        <dbReference type="EMBL" id="KFH11469.1"/>
    </source>
</evidence>
<feature type="non-terminal residue" evidence="2">
    <location>
        <position position="1"/>
    </location>
</feature>
<proteinExistence type="predicted"/>
<evidence type="ECO:0000256" key="1">
    <source>
        <dbReference type="SAM" id="MobiDB-lite"/>
    </source>
</evidence>
<gene>
    <name evidence="2" type="ORF">TGMAS_319520B</name>
</gene>
<feature type="region of interest" description="Disordered" evidence="1">
    <location>
        <begin position="151"/>
        <end position="208"/>
    </location>
</feature>
<dbReference type="Proteomes" id="UP000028821">
    <property type="component" value="Unassembled WGS sequence"/>
</dbReference>
<reference evidence="2 3" key="1">
    <citation type="submission" date="2014-04" db="EMBL/GenBank/DDBJ databases">
        <authorList>
            <person name="Sibley D."/>
            <person name="Venepally P."/>
            <person name="Karamycheva S."/>
            <person name="Hadjithomas M."/>
            <person name="Khan A."/>
            <person name="Brunk B."/>
            <person name="Roos D."/>
            <person name="Caler E."/>
            <person name="Lorenzi H."/>
        </authorList>
    </citation>
    <scope>NUCLEOTIDE SEQUENCE [LARGE SCALE GENOMIC DNA]</scope>
    <source>
        <strain evidence="2 3">MAS</strain>
    </source>
</reference>
<evidence type="ECO:0000313" key="3">
    <source>
        <dbReference type="Proteomes" id="UP000028821"/>
    </source>
</evidence>